<sequence>MAVPGKIRTPELIKTHPMLPTAPLQTLIYPENYSTKDFTAKVENSSGPVFLFLPPNFEPLSPETRRFATAFPHLAVYGITHPDCAEVREDLTDRHLKRGGTEFMLWENGNMVVALLCSDIMPVLRAIVC</sequence>
<evidence type="ECO:0000313" key="2">
    <source>
        <dbReference type="Proteomes" id="UP001610563"/>
    </source>
</evidence>
<protein>
    <submittedName>
        <fullName evidence="1">Uncharacterized protein</fullName>
    </submittedName>
</protein>
<name>A0ABR4FHR3_9EURO</name>
<evidence type="ECO:0000313" key="1">
    <source>
        <dbReference type="EMBL" id="KAL2782764.1"/>
    </source>
</evidence>
<proteinExistence type="predicted"/>
<reference evidence="1 2" key="1">
    <citation type="submission" date="2024-07" db="EMBL/GenBank/DDBJ databases">
        <title>Section-level genome sequencing and comparative genomics of Aspergillus sections Usti and Cavernicolus.</title>
        <authorList>
            <consortium name="Lawrence Berkeley National Laboratory"/>
            <person name="Nybo J.L."/>
            <person name="Vesth T.C."/>
            <person name="Theobald S."/>
            <person name="Frisvad J.C."/>
            <person name="Larsen T.O."/>
            <person name="Kjaerboelling I."/>
            <person name="Rothschild-Mancinelli K."/>
            <person name="Lyhne E.K."/>
            <person name="Kogle M.E."/>
            <person name="Barry K."/>
            <person name="Clum A."/>
            <person name="Na H."/>
            <person name="Ledsgaard L."/>
            <person name="Lin J."/>
            <person name="Lipzen A."/>
            <person name="Kuo A."/>
            <person name="Riley R."/>
            <person name="Mondo S."/>
            <person name="Labutti K."/>
            <person name="Haridas S."/>
            <person name="Pangalinan J."/>
            <person name="Salamov A.A."/>
            <person name="Simmons B.A."/>
            <person name="Magnuson J.K."/>
            <person name="Chen J."/>
            <person name="Drula E."/>
            <person name="Henrissat B."/>
            <person name="Wiebenga A."/>
            <person name="Lubbers R.J."/>
            <person name="Gomes A.C."/>
            <person name="Makela M.R."/>
            <person name="Stajich J."/>
            <person name="Grigoriev I.V."/>
            <person name="Mortensen U.H."/>
            <person name="De Vries R.P."/>
            <person name="Baker S.E."/>
            <person name="Andersen M.R."/>
        </authorList>
    </citation>
    <scope>NUCLEOTIDE SEQUENCE [LARGE SCALE GENOMIC DNA]</scope>
    <source>
        <strain evidence="1 2">CBS 209.92</strain>
    </source>
</reference>
<organism evidence="1 2">
    <name type="scientific">Aspergillus keveii</name>
    <dbReference type="NCBI Taxonomy" id="714993"/>
    <lineage>
        <taxon>Eukaryota</taxon>
        <taxon>Fungi</taxon>
        <taxon>Dikarya</taxon>
        <taxon>Ascomycota</taxon>
        <taxon>Pezizomycotina</taxon>
        <taxon>Eurotiomycetes</taxon>
        <taxon>Eurotiomycetidae</taxon>
        <taxon>Eurotiales</taxon>
        <taxon>Aspergillaceae</taxon>
        <taxon>Aspergillus</taxon>
        <taxon>Aspergillus subgen. Nidulantes</taxon>
    </lineage>
</organism>
<dbReference type="EMBL" id="JBFTWV010000328">
    <property type="protein sequence ID" value="KAL2782764.1"/>
    <property type="molecule type" value="Genomic_DNA"/>
</dbReference>
<keyword evidence="2" id="KW-1185">Reference proteome</keyword>
<gene>
    <name evidence="1" type="ORF">BJX66DRAFT_319926</name>
</gene>
<dbReference type="Proteomes" id="UP001610563">
    <property type="component" value="Unassembled WGS sequence"/>
</dbReference>
<accession>A0ABR4FHR3</accession>
<comment type="caution">
    <text evidence="1">The sequence shown here is derived from an EMBL/GenBank/DDBJ whole genome shotgun (WGS) entry which is preliminary data.</text>
</comment>